<proteinExistence type="predicted"/>
<dbReference type="AlphaFoldDB" id="A0A5J5BZL9"/>
<dbReference type="CDD" id="cd22162">
    <property type="entry name" value="F-box_AtSKIP3-like"/>
    <property type="match status" value="1"/>
</dbReference>
<evidence type="ECO:0000259" key="1">
    <source>
        <dbReference type="PROSITE" id="PS50181"/>
    </source>
</evidence>
<dbReference type="PANTHER" id="PTHR32278">
    <property type="entry name" value="F-BOX DOMAIN-CONTAINING PROTEIN"/>
    <property type="match status" value="1"/>
</dbReference>
<dbReference type="InterPro" id="IPR025886">
    <property type="entry name" value="PP2-like"/>
</dbReference>
<dbReference type="EMBL" id="CM018031">
    <property type="protein sequence ID" value="KAA8548448.1"/>
    <property type="molecule type" value="Genomic_DNA"/>
</dbReference>
<dbReference type="OrthoDB" id="1918565at2759"/>
<dbReference type="Pfam" id="PF14299">
    <property type="entry name" value="PP2"/>
    <property type="match status" value="1"/>
</dbReference>
<dbReference type="Gene3D" id="1.20.1280.50">
    <property type="match status" value="1"/>
</dbReference>
<reference evidence="2 3" key="1">
    <citation type="submission" date="2019-09" db="EMBL/GenBank/DDBJ databases">
        <title>A chromosome-level genome assembly of the Chinese tupelo Nyssa sinensis.</title>
        <authorList>
            <person name="Yang X."/>
            <person name="Kang M."/>
            <person name="Yang Y."/>
            <person name="Xiong H."/>
            <person name="Wang M."/>
            <person name="Zhang Z."/>
            <person name="Wang Z."/>
            <person name="Wu H."/>
            <person name="Ma T."/>
            <person name="Liu J."/>
            <person name="Xi Z."/>
        </authorList>
    </citation>
    <scope>NUCLEOTIDE SEQUENCE [LARGE SCALE GENOMIC DNA]</scope>
    <source>
        <strain evidence="2">J267</strain>
        <tissue evidence="2">Leaf</tissue>
    </source>
</reference>
<name>A0A5J5BZL9_9ASTE</name>
<keyword evidence="3" id="KW-1185">Reference proteome</keyword>
<evidence type="ECO:0000313" key="2">
    <source>
        <dbReference type="EMBL" id="KAA8548448.1"/>
    </source>
</evidence>
<dbReference type="PANTHER" id="PTHR32278:SF111">
    <property type="entry name" value="F-BOX PROTEIN PP2-B12-RELATED"/>
    <property type="match status" value="1"/>
</dbReference>
<organism evidence="2 3">
    <name type="scientific">Nyssa sinensis</name>
    <dbReference type="NCBI Taxonomy" id="561372"/>
    <lineage>
        <taxon>Eukaryota</taxon>
        <taxon>Viridiplantae</taxon>
        <taxon>Streptophyta</taxon>
        <taxon>Embryophyta</taxon>
        <taxon>Tracheophyta</taxon>
        <taxon>Spermatophyta</taxon>
        <taxon>Magnoliopsida</taxon>
        <taxon>eudicotyledons</taxon>
        <taxon>Gunneridae</taxon>
        <taxon>Pentapetalae</taxon>
        <taxon>asterids</taxon>
        <taxon>Cornales</taxon>
        <taxon>Nyssaceae</taxon>
        <taxon>Nyssa</taxon>
    </lineage>
</organism>
<dbReference type="Proteomes" id="UP000325577">
    <property type="component" value="Linkage Group LG0"/>
</dbReference>
<dbReference type="PROSITE" id="PS50181">
    <property type="entry name" value="FBOX"/>
    <property type="match status" value="1"/>
</dbReference>
<protein>
    <recommendedName>
        <fullName evidence="1">F-box domain-containing protein</fullName>
    </recommendedName>
</protein>
<evidence type="ECO:0000313" key="3">
    <source>
        <dbReference type="Proteomes" id="UP000325577"/>
    </source>
</evidence>
<dbReference type="SUPFAM" id="SSF81383">
    <property type="entry name" value="F-box domain"/>
    <property type="match status" value="1"/>
</dbReference>
<feature type="domain" description="F-box" evidence="1">
    <location>
        <begin position="1"/>
        <end position="47"/>
    </location>
</feature>
<dbReference type="SMART" id="SM00256">
    <property type="entry name" value="FBOX"/>
    <property type="match status" value="1"/>
</dbReference>
<gene>
    <name evidence="2" type="ORF">F0562_000132</name>
</gene>
<dbReference type="Pfam" id="PF12937">
    <property type="entry name" value="F-box-like"/>
    <property type="match status" value="1"/>
</dbReference>
<dbReference type="InterPro" id="IPR001810">
    <property type="entry name" value="F-box_dom"/>
</dbReference>
<sequence length="278" mass="31906">MNYFSRLPEGCIAEILSLTSPRDACRSSAVSHGFKSAAESDTVWKRFLPSDYQQIISRAVTPDPVVSPTMKDLYFRLSNFPILLDGGQLSFSLEKETGKKCYMLPARELVITWGSTPQYWTWPAHPESRFSEVAELLHVCWLEIKGKTGTQMLSRNTTYAAYFVFKIAEENYMLKAAKVYVRLVREVNEDEANGTAITVYWKSYPSRHEYSIAPRPRQHVGWRLPKERTDGWMEIEMGEFFIDQGDAGEVEMCLTEITSPWKRGLIVEGIELRPKENP</sequence>
<accession>A0A5J5BZL9</accession>
<dbReference type="InterPro" id="IPR036047">
    <property type="entry name" value="F-box-like_dom_sf"/>
</dbReference>